<dbReference type="InterPro" id="IPR011625">
    <property type="entry name" value="A2M_N_BRD"/>
</dbReference>
<dbReference type="SUPFAM" id="SSF81296">
    <property type="entry name" value="E set domains"/>
    <property type="match status" value="1"/>
</dbReference>
<dbReference type="InterPro" id="IPR002890">
    <property type="entry name" value="MG2"/>
</dbReference>
<dbReference type="SMART" id="SM01360">
    <property type="entry name" value="A2M"/>
    <property type="match status" value="1"/>
</dbReference>
<keyword evidence="5" id="KW-0882">Thioester bond</keyword>
<dbReference type="Gene3D" id="2.60.120.1540">
    <property type="match status" value="1"/>
</dbReference>
<feature type="domain" description="Alpha-2-macroglobulin" evidence="10">
    <location>
        <begin position="686"/>
        <end position="775"/>
    </location>
</feature>
<dbReference type="PANTHER" id="PTHR11412">
    <property type="entry name" value="MACROGLOBULIN / COMPLEMENT"/>
    <property type="match status" value="1"/>
</dbReference>
<evidence type="ECO:0000256" key="4">
    <source>
        <dbReference type="ARBA" id="ARBA00022900"/>
    </source>
</evidence>
<feature type="signal peptide" evidence="8">
    <location>
        <begin position="1"/>
        <end position="24"/>
    </location>
</feature>
<dbReference type="RefSeq" id="WP_058438927.1">
    <property type="nucleotide sequence ID" value="NZ_KQ758903.1"/>
</dbReference>
<keyword evidence="6" id="KW-1015">Disulfide bond</keyword>
<dbReference type="SMART" id="SM01361">
    <property type="entry name" value="A2M_recep"/>
    <property type="match status" value="1"/>
</dbReference>
<dbReference type="OrthoDB" id="9767116at2"/>
<dbReference type="Pfam" id="PF01835">
    <property type="entry name" value="MG2"/>
    <property type="match status" value="1"/>
</dbReference>
<dbReference type="PROSITE" id="PS00477">
    <property type="entry name" value="ALPHA_2_MACROGLOBULIN"/>
    <property type="match status" value="1"/>
</dbReference>
<evidence type="ECO:0000259" key="10">
    <source>
        <dbReference type="SMART" id="SM01360"/>
    </source>
</evidence>
<evidence type="ECO:0000256" key="2">
    <source>
        <dbReference type="ARBA" id="ARBA00022690"/>
    </source>
</evidence>
<proteinExistence type="inferred from homology"/>
<dbReference type="InterPro" id="IPR011626">
    <property type="entry name" value="Alpha-macroglobulin_TED"/>
</dbReference>
<dbReference type="Pfam" id="PF07678">
    <property type="entry name" value="TED_complement"/>
    <property type="match status" value="1"/>
</dbReference>
<sequence>MKSKRFALSGFFLALAILATSAPACNPVLSAESHVAIVPRVLYSGQTAELSVALLKGDSFTAGDVKVELFKGDEVVASSESRIGGKGLIQLQVPQLPSGDYQLQVKGPGFTEKASIKLESSFLLFLETDKPIYKPGQTIQISLISLNSELRPVSQKVTVEAQDAKGIKVFKKEVFTDKYGMAELELPLSEEPNLGTWKLTAAADDSRAQLDVKVERYVLPKYEVKVTLPKDWFLASDRITGKVEGIYSFGKPVQGELEIIAKRYVGTWQEYARVVLSIDGETAFELPAVGYAAGVPASGGLGNVDIEFVLREQSTGYEEKTTRLLTIAETPLVLRIVPEGNVFQPGLPFKILLLSEDPGGKPLPAKVSLTASYLGADYQQISQESIKTVDTGQGMATVTLSPPNKAIAVIIEAQSGGSNASQTLLAGYSPSGNFIHLEMTSAASLKVGDTAKFRVHATKEASNFYYEVISSGRVVFSDFSRSRDIAFKATPQMAGACRLLVYQVLPNSEIAADYLPFGVEAVYPNQLAVQFSSDEAKPGDSVEISIQSQGQSRVGVVVVDKSVFILAENRMNLDQVFAELERLYMTPQAELHNITIYPSILTKGAADIIKDAGVIILSDNKVPEGKEYGSPWNDLLAEGGGVIFGGADKAGAIPPGLAPLPSQGNQAIDTSALAQVERIRQYFPETWVWQQVVTDADGKSKIKLTVPDSITTWMLRAVAVSQEKGLGIAEAELKAFQPFFIKLDLPYSAVRGEEFPVRVAVYNYLDTPQDIVVELTPAGWFDLLDNSQKIVSVGPGDVGSASFTIRPKGLGFNDLKVTSRSAAAADALVQPLLIEPEGVPREFVENLILKDGAARTISTQIPEGAVEGSGKVFLSVTGSYLTQTISGLEQLIQMPFGCGEQNMIVFAPDVFITKYLRDSGQLKAEIMAKAEKLMITGYQRELTYRRADGSFSAFGNQDGEGSLWLTSFVLKSFAQARDIIFIDQKVLDDAAAWIIKTQKADGSFEAVGFVHHQEMLGGLSGKDALTAYVASALLEAGEKTASARAIKYLESRLSGMDDPYTVALTAYALALGGSPQKNAAHDKLMALAIEDENGLHWGSIGFAEPLPQQPAGGVGKPGVGVPFMPPRENRTAVVETTAYAMLALTSHGDVLNAGRAGKWLTSQRNSLGGYGSTQDTVVALQALTAYAGNIRADVDLTVRVTGPGIDRALRVTPESFDVLQVIELPLGAEVQVTASGNGEVMAQAVTRFNIPQPEETDPILKIDVDYDSTNVAVNDLVDVTATVSFNPPEFIESGMVVLDISVPTGFTPMVESIDAAIESIPIIKRYDISGRKVIFYLDEIKAGETITIKFQVMATYPVKAKGAVSQVYFYYQPDFKGETLGEDMVIH</sequence>
<dbReference type="Gene3D" id="2.60.40.1930">
    <property type="match status" value="3"/>
</dbReference>
<dbReference type="InterPro" id="IPR047565">
    <property type="entry name" value="Alpha-macroglob_thiol-ester_cl"/>
</dbReference>
<feature type="chain" id="PRO_5006902693" evidence="8">
    <location>
        <begin position="25"/>
        <end position="1387"/>
    </location>
</feature>
<dbReference type="SMART" id="SM01419">
    <property type="entry name" value="Thiol-ester_cl"/>
    <property type="match status" value="1"/>
</dbReference>
<dbReference type="InterPro" id="IPR013783">
    <property type="entry name" value="Ig-like_fold"/>
</dbReference>
<keyword evidence="2" id="KW-0646">Protease inhibitor</keyword>
<evidence type="ECO:0000256" key="8">
    <source>
        <dbReference type="SAM" id="SignalP"/>
    </source>
</evidence>
<organism evidence="12 13">
    <name type="scientific">Dehalogenimonas alkenigignens</name>
    <dbReference type="NCBI Taxonomy" id="1217799"/>
    <lineage>
        <taxon>Bacteria</taxon>
        <taxon>Bacillati</taxon>
        <taxon>Chloroflexota</taxon>
        <taxon>Dehalococcoidia</taxon>
        <taxon>Dehalococcoidales</taxon>
        <taxon>Dehalococcoidaceae</taxon>
        <taxon>Dehalogenimonas</taxon>
    </lineage>
</organism>
<keyword evidence="3 8" id="KW-0732">Signal</keyword>
<keyword evidence="7" id="KW-0325">Glycoprotein</keyword>
<evidence type="ECO:0000256" key="7">
    <source>
        <dbReference type="ARBA" id="ARBA00023180"/>
    </source>
</evidence>
<evidence type="ECO:0000259" key="9">
    <source>
        <dbReference type="SMART" id="SM01359"/>
    </source>
</evidence>
<evidence type="ECO:0000259" key="11">
    <source>
        <dbReference type="SMART" id="SM01361"/>
    </source>
</evidence>
<dbReference type="Gene3D" id="1.50.10.20">
    <property type="match status" value="1"/>
</dbReference>
<dbReference type="SUPFAM" id="SSF48239">
    <property type="entry name" value="Terpenoid cyclases/Protein prenyltransferases"/>
    <property type="match status" value="1"/>
</dbReference>
<dbReference type="STRING" id="1217799.DEALK_08110"/>
<dbReference type="GO" id="GO:0004867">
    <property type="term" value="F:serine-type endopeptidase inhibitor activity"/>
    <property type="evidence" value="ECO:0007669"/>
    <property type="project" value="UniProtKB-KW"/>
</dbReference>
<dbReference type="Gene3D" id="2.60.40.690">
    <property type="entry name" value="Alpha-macroglobulin, receptor-binding domain"/>
    <property type="match status" value="1"/>
</dbReference>
<dbReference type="Gene3D" id="2.60.40.1940">
    <property type="match status" value="1"/>
</dbReference>
<evidence type="ECO:0000256" key="3">
    <source>
        <dbReference type="ARBA" id="ARBA00022729"/>
    </source>
</evidence>
<evidence type="ECO:0000256" key="1">
    <source>
        <dbReference type="ARBA" id="ARBA00010556"/>
    </source>
</evidence>
<dbReference type="InterPro" id="IPR041813">
    <property type="entry name" value="A2M_TED"/>
</dbReference>
<comment type="caution">
    <text evidence="12">The sequence shown here is derived from an EMBL/GenBank/DDBJ whole genome shotgun (WGS) entry which is preliminary data.</text>
</comment>
<dbReference type="SUPFAM" id="SSF49410">
    <property type="entry name" value="Alpha-macroglobulin receptor domain"/>
    <property type="match status" value="1"/>
</dbReference>
<dbReference type="InterPro" id="IPR036595">
    <property type="entry name" value="A-macroglobulin_rcpt-bd_sf"/>
</dbReference>
<dbReference type="Pfam" id="PF07677">
    <property type="entry name" value="A2M_recep"/>
    <property type="match status" value="1"/>
</dbReference>
<dbReference type="SMART" id="SM01359">
    <property type="entry name" value="A2M_N_2"/>
    <property type="match status" value="1"/>
</dbReference>
<dbReference type="Pfam" id="PF07703">
    <property type="entry name" value="A2M_BRD"/>
    <property type="match status" value="1"/>
</dbReference>
<evidence type="ECO:0000256" key="5">
    <source>
        <dbReference type="ARBA" id="ARBA00022966"/>
    </source>
</evidence>
<evidence type="ECO:0000313" key="12">
    <source>
        <dbReference type="EMBL" id="KTB47966.1"/>
    </source>
</evidence>
<feature type="domain" description="Alpha-2-macroglobulin bait region" evidence="9">
    <location>
        <begin position="435"/>
        <end position="566"/>
    </location>
</feature>
<dbReference type="Proteomes" id="UP000053947">
    <property type="component" value="Unassembled WGS sequence"/>
</dbReference>
<dbReference type="Gene3D" id="2.20.130.20">
    <property type="match status" value="1"/>
</dbReference>
<dbReference type="Pfam" id="PF17791">
    <property type="entry name" value="MG3"/>
    <property type="match status" value="1"/>
</dbReference>
<dbReference type="PANTHER" id="PTHR11412:SF136">
    <property type="entry name" value="CD109 ANTIGEN"/>
    <property type="match status" value="1"/>
</dbReference>
<dbReference type="InterPro" id="IPR019742">
    <property type="entry name" value="MacrogloblnA2_CS"/>
</dbReference>
<dbReference type="InterPro" id="IPR001599">
    <property type="entry name" value="Macroglobln_a2"/>
</dbReference>
<name>A0A0W0GHC5_9CHLR</name>
<dbReference type="InterPro" id="IPR008930">
    <property type="entry name" value="Terpenoid_cyclase/PrenylTrfase"/>
</dbReference>
<dbReference type="CDD" id="cd02897">
    <property type="entry name" value="A2M_2"/>
    <property type="match status" value="1"/>
</dbReference>
<dbReference type="InterPro" id="IPR014756">
    <property type="entry name" value="Ig_E-set"/>
</dbReference>
<dbReference type="Pfam" id="PF00207">
    <property type="entry name" value="A2M"/>
    <property type="match status" value="1"/>
</dbReference>
<evidence type="ECO:0000256" key="6">
    <source>
        <dbReference type="ARBA" id="ARBA00023157"/>
    </source>
</evidence>
<reference evidence="12 13" key="1">
    <citation type="submission" date="2015-06" db="EMBL/GenBank/DDBJ databases">
        <title>Genome sequence of the organohalide-respiring Dehalogenimonas alkenigignens type strain (IP3-3T).</title>
        <authorList>
            <person name="Key T.A."/>
            <person name="Richmond D.P."/>
            <person name="Bowman K.S."/>
            <person name="Cho Y.-J."/>
            <person name="Chun J."/>
            <person name="da Costa M.S."/>
            <person name="Rainey F.A."/>
            <person name="Moe W.M."/>
        </authorList>
    </citation>
    <scope>NUCLEOTIDE SEQUENCE [LARGE SCALE GENOMIC DNA]</scope>
    <source>
        <strain evidence="12 13">IP3-3</strain>
    </source>
</reference>
<keyword evidence="13" id="KW-1185">Reference proteome</keyword>
<dbReference type="Gene3D" id="2.60.40.10">
    <property type="entry name" value="Immunoglobulins"/>
    <property type="match status" value="2"/>
</dbReference>
<accession>A0A0W0GHC5</accession>
<dbReference type="GO" id="GO:0005615">
    <property type="term" value="C:extracellular space"/>
    <property type="evidence" value="ECO:0007669"/>
    <property type="project" value="InterPro"/>
</dbReference>
<protein>
    <submittedName>
        <fullName evidence="12">Large extracellular alpha-helical protein</fullName>
    </submittedName>
</protein>
<dbReference type="InterPro" id="IPR050473">
    <property type="entry name" value="A2M/Complement_sys"/>
</dbReference>
<dbReference type="Gene3D" id="6.20.50.160">
    <property type="match status" value="1"/>
</dbReference>
<evidence type="ECO:0000313" key="13">
    <source>
        <dbReference type="Proteomes" id="UP000053947"/>
    </source>
</evidence>
<keyword evidence="4" id="KW-0722">Serine protease inhibitor</keyword>
<comment type="similarity">
    <text evidence="1">Belongs to the protease inhibitor I39 (alpha-2-macroglobulin) family. Bacterial alpha-2-macroglobulin subfamily.</text>
</comment>
<dbReference type="InterPro" id="IPR009048">
    <property type="entry name" value="A-macroglobulin_rcpt-bd"/>
</dbReference>
<feature type="domain" description="Alpha-macroglobulin receptor-binding" evidence="11">
    <location>
        <begin position="1293"/>
        <end position="1381"/>
    </location>
</feature>
<dbReference type="InterPro" id="IPR041555">
    <property type="entry name" value="MG3"/>
</dbReference>
<gene>
    <name evidence="12" type="ORF">DEALK_08110</name>
</gene>
<dbReference type="EMBL" id="LFDV01000002">
    <property type="protein sequence ID" value="KTB47966.1"/>
    <property type="molecule type" value="Genomic_DNA"/>
</dbReference>